<feature type="compositionally biased region" description="Basic and acidic residues" evidence="1">
    <location>
        <begin position="443"/>
        <end position="452"/>
    </location>
</feature>
<feature type="region of interest" description="Disordered" evidence="1">
    <location>
        <begin position="443"/>
        <end position="481"/>
    </location>
</feature>
<keyword evidence="3" id="KW-1185">Reference proteome</keyword>
<proteinExistence type="predicted"/>
<reference evidence="2 3" key="1">
    <citation type="journal article" date="2024" name="Microbiol. Resour. Announc.">
        <title>Genome annotations for the ascomycete fungi Trichoderma harzianum, Trichoderma aggressivum, and Purpureocillium lilacinum.</title>
        <authorList>
            <person name="Beijen E.P.W."/>
            <person name="Ohm R.A."/>
        </authorList>
    </citation>
    <scope>NUCLEOTIDE SEQUENCE [LARGE SCALE GENOMIC DNA]</scope>
    <source>
        <strain evidence="2 3">CBS 150709</strain>
    </source>
</reference>
<evidence type="ECO:0008006" key="4">
    <source>
        <dbReference type="Google" id="ProtNLM"/>
    </source>
</evidence>
<evidence type="ECO:0000256" key="1">
    <source>
        <dbReference type="SAM" id="MobiDB-lite"/>
    </source>
</evidence>
<feature type="region of interest" description="Disordered" evidence="1">
    <location>
        <begin position="119"/>
        <end position="168"/>
    </location>
</feature>
<feature type="region of interest" description="Disordered" evidence="1">
    <location>
        <begin position="390"/>
        <end position="410"/>
    </location>
</feature>
<evidence type="ECO:0000313" key="3">
    <source>
        <dbReference type="Proteomes" id="UP001287286"/>
    </source>
</evidence>
<feature type="compositionally biased region" description="Low complexity" evidence="1">
    <location>
        <begin position="259"/>
        <end position="287"/>
    </location>
</feature>
<accession>A0ABR0BP06</accession>
<evidence type="ECO:0000313" key="2">
    <source>
        <dbReference type="EMBL" id="KAK4084973.1"/>
    </source>
</evidence>
<gene>
    <name evidence="2" type="ORF">Purlil1_10008</name>
</gene>
<name>A0ABR0BP06_PURLI</name>
<dbReference type="Proteomes" id="UP001287286">
    <property type="component" value="Unassembled WGS sequence"/>
</dbReference>
<feature type="compositionally biased region" description="Pro residues" evidence="1">
    <location>
        <begin position="125"/>
        <end position="134"/>
    </location>
</feature>
<feature type="compositionally biased region" description="Basic residues" evidence="1">
    <location>
        <begin position="141"/>
        <end position="158"/>
    </location>
</feature>
<dbReference type="EMBL" id="JAWRVI010000048">
    <property type="protein sequence ID" value="KAK4084973.1"/>
    <property type="molecule type" value="Genomic_DNA"/>
</dbReference>
<organism evidence="2 3">
    <name type="scientific">Purpureocillium lilacinum</name>
    <name type="common">Paecilomyces lilacinus</name>
    <dbReference type="NCBI Taxonomy" id="33203"/>
    <lineage>
        <taxon>Eukaryota</taxon>
        <taxon>Fungi</taxon>
        <taxon>Dikarya</taxon>
        <taxon>Ascomycota</taxon>
        <taxon>Pezizomycotina</taxon>
        <taxon>Sordariomycetes</taxon>
        <taxon>Hypocreomycetidae</taxon>
        <taxon>Hypocreales</taxon>
        <taxon>Ophiocordycipitaceae</taxon>
        <taxon>Purpureocillium</taxon>
    </lineage>
</organism>
<comment type="caution">
    <text evidence="2">The sequence shown here is derived from an EMBL/GenBank/DDBJ whole genome shotgun (WGS) entry which is preliminary data.</text>
</comment>
<sequence length="481" mass="52301">MISWKRCLTDEISVSARSAYIAPAESVFYRAYWNGTASHQLHRAATTAAGSLVNVLTISHVKCSQLLKDGGTYLRGLTRCGRVLFGTVEYPPRRRAPSPCSHSPPAVASPPDTLSRPWFFYPHLPSTPPPPAPQHPDNRGAHHHHTHTHTHRPRHHLHAPASQPGHRTPAMDALLLHLASNPELATPLLQIVQQHQEALTAAAASPESQQQLQSSVQLLLQQTQQPQPEGHLQALQTQASAPGQEDAPGEQDPSSSNPASQDAAQLQQQQQQQQQGLAASAVSSQQQIPLPPESGEYPTINALMAALNAFYVTRGAAVVKKSASNYRIVNGVRMPTYYSVNCDRGPRRASSSKGLRRASTLKLDCPFRIVAAATKASDFRWSYRVVEPNHNHGPSSGPEAHAAHRKRTPAQRELMAKLASYGTIKARDAADIVKAAGGPSFFRQRDVYNDRQKARKAAGLPPREKGAKAKAKANNDTLQST</sequence>
<protein>
    <recommendedName>
        <fullName evidence="4">FAR1 domain-containing protein</fullName>
    </recommendedName>
</protein>
<feature type="region of interest" description="Disordered" evidence="1">
    <location>
        <begin position="223"/>
        <end position="293"/>
    </location>
</feature>